<protein>
    <submittedName>
        <fullName evidence="2">VPLPA-CTERM sorting domain-containing protein</fullName>
    </submittedName>
</protein>
<accession>A0A3A8B3N4</accession>
<dbReference type="AlphaFoldDB" id="A0A3A8B3N4"/>
<comment type="caution">
    <text evidence="2">The sequence shown here is derived from an EMBL/GenBank/DDBJ whole genome shotgun (WGS) entry which is preliminary data.</text>
</comment>
<reference evidence="2 3" key="1">
    <citation type="submission" date="2018-09" db="EMBL/GenBank/DDBJ databases">
        <title>Roseovarius spongiae sp. nov., isolated from a marine sponge.</title>
        <authorList>
            <person name="Zhuang L."/>
            <person name="Luo L."/>
        </authorList>
    </citation>
    <scope>NUCLEOTIDE SEQUENCE [LARGE SCALE GENOMIC DNA]</scope>
    <source>
        <strain evidence="2 3">HN-E21</strain>
    </source>
</reference>
<keyword evidence="1" id="KW-0812">Transmembrane</keyword>
<evidence type="ECO:0000313" key="3">
    <source>
        <dbReference type="Proteomes" id="UP000281128"/>
    </source>
</evidence>
<dbReference type="NCBIfam" id="TIGR03370">
    <property type="entry name" value="VPLPA-CTERM"/>
    <property type="match status" value="1"/>
</dbReference>
<dbReference type="EMBL" id="RAPE01000008">
    <property type="protein sequence ID" value="RKF12394.1"/>
    <property type="molecule type" value="Genomic_DNA"/>
</dbReference>
<evidence type="ECO:0000256" key="1">
    <source>
        <dbReference type="SAM" id="Phobius"/>
    </source>
</evidence>
<keyword evidence="1" id="KW-1133">Transmembrane helix</keyword>
<sequence length="292" mass="32086">MFHGSPIGCGHQASREVRPAKIRCFGRRRHCPRPETLDRHARSGEPVVERQAPRSGFNVGVNGNELPEDRMIFRLYIKALAIFSALLALGAPAAAATLDQSFSINSQIIPRSNSTYATVDLHTQTVDRFDTSLGTLESVTLSFDLTFDGGIALGYYNDTSQSGYPKYTDGTIVYQLRDTIADNRVREAVHVSGSTTSDKQLVGTLSYGNNSYFEKTASVSDRELWILPYIDAYNAPADRQVFFRTVGDGLFVSGTATLRYEYTPVSAVPLPASGFLLLAGLTGLVFQRRRKA</sequence>
<gene>
    <name evidence="2" type="ORF">D6850_18150</name>
</gene>
<feature type="transmembrane region" description="Helical" evidence="1">
    <location>
        <begin position="268"/>
        <end position="286"/>
    </location>
</feature>
<dbReference type="InterPro" id="IPR022472">
    <property type="entry name" value="VPLPA-CTERM"/>
</dbReference>
<dbReference type="NCBIfam" id="NF033208">
    <property type="entry name" value="choice_anch_E"/>
    <property type="match status" value="1"/>
</dbReference>
<keyword evidence="3" id="KW-1185">Reference proteome</keyword>
<dbReference type="Proteomes" id="UP000281128">
    <property type="component" value="Unassembled WGS sequence"/>
</dbReference>
<evidence type="ECO:0000313" key="2">
    <source>
        <dbReference type="EMBL" id="RKF12394.1"/>
    </source>
</evidence>
<keyword evidence="1" id="KW-0472">Membrane</keyword>
<name>A0A3A8B3N4_9RHOB</name>
<proteinExistence type="predicted"/>
<organism evidence="2 3">
    <name type="scientific">Roseovarius spongiae</name>
    <dbReference type="NCBI Taxonomy" id="2320272"/>
    <lineage>
        <taxon>Bacteria</taxon>
        <taxon>Pseudomonadati</taxon>
        <taxon>Pseudomonadota</taxon>
        <taxon>Alphaproteobacteria</taxon>
        <taxon>Rhodobacterales</taxon>
        <taxon>Roseobacteraceae</taxon>
        <taxon>Roseovarius</taxon>
    </lineage>
</organism>